<evidence type="ECO:0000313" key="2">
    <source>
        <dbReference type="EMBL" id="EME65127.1"/>
    </source>
</evidence>
<gene>
    <name evidence="2" type="ORF">H074_00667</name>
</gene>
<name>M2ZCY6_9PSEU</name>
<dbReference type="Pfam" id="PF20508">
    <property type="entry name" value="DUF6734"/>
    <property type="match status" value="1"/>
</dbReference>
<protein>
    <recommendedName>
        <fullName evidence="1">DUF6734 domain-containing protein</fullName>
    </recommendedName>
</protein>
<sequence length="357" mass="40122">MAVVTFDHPGPNHFAMPYYGYGPGTAAAIGGHLLAPGFPRYSGYGEVTEPDWRPPPVRVVRPGDRAARPIRRAVWSFWSIPYRRQHGRHWPSDFFHALSWILSFRLASRLFPTTALVTDDWGHELLVDRLRLPFDDISLSLNGLAGQNPSWWALGKLHAYREQREPFLHIDNDVFLWRGFPAEGLDGEIVAQNPEHAPASDAGYYRPSAVAAAIRSIGGFLPKEFGDYIGDAALCTGVIGGTAIPLLRHYADLAIRMVESAENQTAWRRLAPLEDYNLVVEQYLLGAVCWGGGTTDVQCVFGSQHDTFREDIAVAQKFTHLIASAKSDLRYMHWLTERVRNHFPADFEIARRLFGDQ</sequence>
<comment type="caution">
    <text evidence="2">The sequence shown here is derived from an EMBL/GenBank/DDBJ whole genome shotgun (WGS) entry which is preliminary data.</text>
</comment>
<dbReference type="RefSeq" id="WP_007028082.1">
    <property type="nucleotide sequence ID" value="NZ_AOHO01000014.1"/>
</dbReference>
<evidence type="ECO:0000259" key="1">
    <source>
        <dbReference type="Pfam" id="PF20508"/>
    </source>
</evidence>
<dbReference type="PATRIC" id="fig|1284240.4.peg.133"/>
<reference evidence="2 3" key="1">
    <citation type="journal article" date="2013" name="Genome Announc.">
        <title>Draft Genome Sequence of Amycolatopsis decaplanina Strain DSM 44594T.</title>
        <authorList>
            <person name="Kaur N."/>
            <person name="Kumar S."/>
            <person name="Bala M."/>
            <person name="Raghava G.P."/>
            <person name="Mayilraj S."/>
        </authorList>
    </citation>
    <scope>NUCLEOTIDE SEQUENCE [LARGE SCALE GENOMIC DNA]</scope>
    <source>
        <strain evidence="2 3">DSM 44594</strain>
    </source>
</reference>
<organism evidence="2 3">
    <name type="scientific">Amycolatopsis decaplanina DSM 44594</name>
    <dbReference type="NCBI Taxonomy" id="1284240"/>
    <lineage>
        <taxon>Bacteria</taxon>
        <taxon>Bacillati</taxon>
        <taxon>Actinomycetota</taxon>
        <taxon>Actinomycetes</taxon>
        <taxon>Pseudonocardiales</taxon>
        <taxon>Pseudonocardiaceae</taxon>
        <taxon>Amycolatopsis</taxon>
    </lineage>
</organism>
<keyword evidence="3" id="KW-1185">Reference proteome</keyword>
<dbReference type="EMBL" id="AOHO01000014">
    <property type="protein sequence ID" value="EME65127.1"/>
    <property type="molecule type" value="Genomic_DNA"/>
</dbReference>
<dbReference type="Proteomes" id="UP000054226">
    <property type="component" value="Unassembled WGS sequence"/>
</dbReference>
<proteinExistence type="predicted"/>
<dbReference type="InterPro" id="IPR046621">
    <property type="entry name" value="DUF6734"/>
</dbReference>
<feature type="domain" description="DUF6734" evidence="1">
    <location>
        <begin position="73"/>
        <end position="348"/>
    </location>
</feature>
<dbReference type="AlphaFoldDB" id="M2ZCY6"/>
<evidence type="ECO:0000313" key="3">
    <source>
        <dbReference type="Proteomes" id="UP000054226"/>
    </source>
</evidence>
<accession>M2ZCY6</accession>